<dbReference type="PANTHER" id="PTHR30411:SF0">
    <property type="entry name" value="CYS-TRNA(PRO)_CYS-TRNA(CYS) DEACYLASE YBAK"/>
    <property type="match status" value="1"/>
</dbReference>
<accession>A0A2U1AL81</accession>
<name>A0A2U1AL81_9BACT</name>
<reference evidence="6 9" key="2">
    <citation type="submission" date="2020-04" db="EMBL/GenBank/DDBJ databases">
        <authorList>
            <person name="Hitch T.C.A."/>
            <person name="Wylensek D."/>
            <person name="Clavel T."/>
        </authorList>
    </citation>
    <scope>NUCLEOTIDE SEQUENCE [LARGE SCALE GENOMIC DNA]</scope>
    <source>
        <strain evidence="6 9">COR2-253-APC-1A</strain>
    </source>
</reference>
<dbReference type="NCBIfam" id="TIGR00011">
    <property type="entry name" value="YbaK_EbsC"/>
    <property type="match status" value="1"/>
</dbReference>
<dbReference type="SUPFAM" id="SSF55826">
    <property type="entry name" value="YbaK/ProRS associated domain"/>
    <property type="match status" value="1"/>
</dbReference>
<protein>
    <recommendedName>
        <fullName evidence="4">Cys-tRNA(Pro)/Cys-tRNA(Cys) deacylase</fullName>
        <ecNumber evidence="4">4.2.-.-</ecNumber>
    </recommendedName>
</protein>
<dbReference type="EMBL" id="JABAEW010000014">
    <property type="protein sequence ID" value="NMD86755.1"/>
    <property type="molecule type" value="Genomic_DNA"/>
</dbReference>
<dbReference type="GeneID" id="78296649"/>
<proteinExistence type="inferred from homology"/>
<comment type="caution">
    <text evidence="7">The sequence shown here is derived from an EMBL/GenBank/DDBJ whole genome shotgun (WGS) entry which is preliminary data.</text>
</comment>
<evidence type="ECO:0000313" key="6">
    <source>
        <dbReference type="EMBL" id="NMD86755.1"/>
    </source>
</evidence>
<dbReference type="PANTHER" id="PTHR30411">
    <property type="entry name" value="CYTOPLASMIC PROTEIN"/>
    <property type="match status" value="1"/>
</dbReference>
<dbReference type="GO" id="GO:0002161">
    <property type="term" value="F:aminoacyl-tRNA deacylase activity"/>
    <property type="evidence" value="ECO:0007669"/>
    <property type="project" value="InterPro"/>
</dbReference>
<reference evidence="7 8" key="1">
    <citation type="submission" date="2018-04" db="EMBL/GenBank/DDBJ databases">
        <title>Genomic Encyclopedia of Type Strains, Phase IV (KMG-IV): sequencing the most valuable type-strain genomes for metagenomic binning, comparative biology and taxonomic classification.</title>
        <authorList>
            <person name="Goeker M."/>
        </authorList>
    </citation>
    <scope>NUCLEOTIDE SEQUENCE [LARGE SCALE GENOMIC DNA]</scope>
    <source>
        <strain evidence="7 8">DSM 14823</strain>
    </source>
</reference>
<evidence type="ECO:0000313" key="9">
    <source>
        <dbReference type="Proteomes" id="UP000576225"/>
    </source>
</evidence>
<dbReference type="EMBL" id="QEKH01000032">
    <property type="protein sequence ID" value="PVY37176.1"/>
    <property type="molecule type" value="Genomic_DNA"/>
</dbReference>
<comment type="similarity">
    <text evidence="1 4">Belongs to the prolyl-tRNA editing family. YbaK/EbsC subfamily.</text>
</comment>
<dbReference type="OrthoDB" id="9809296at2"/>
<gene>
    <name evidence="6" type="primary">ybaK</name>
    <name evidence="7" type="ORF">C8D82_13213</name>
    <name evidence="6" type="ORF">HF882_09180</name>
</gene>
<dbReference type="GO" id="GO:0016829">
    <property type="term" value="F:lyase activity"/>
    <property type="evidence" value="ECO:0007669"/>
    <property type="project" value="UniProtKB-KW"/>
</dbReference>
<dbReference type="PIRSF" id="PIRSF006181">
    <property type="entry name" value="EbsC_YbaK"/>
    <property type="match status" value="1"/>
</dbReference>
<dbReference type="RefSeq" id="WP_116885370.1">
    <property type="nucleotide sequence ID" value="NZ_CABMMC010000099.1"/>
</dbReference>
<keyword evidence="8" id="KW-1185">Reference proteome</keyword>
<dbReference type="Gene3D" id="3.90.960.10">
    <property type="entry name" value="YbaK/aminoacyl-tRNA synthetase-associated domain"/>
    <property type="match status" value="1"/>
</dbReference>
<evidence type="ECO:0000313" key="8">
    <source>
        <dbReference type="Proteomes" id="UP000245959"/>
    </source>
</evidence>
<dbReference type="AlphaFoldDB" id="A0A2U1AL81"/>
<dbReference type="InterPro" id="IPR004369">
    <property type="entry name" value="Prolyl-tRNA_editing_YbaK/EbsC"/>
</dbReference>
<dbReference type="InterPro" id="IPR036754">
    <property type="entry name" value="YbaK/aa-tRNA-synt-asso_dom_sf"/>
</dbReference>
<keyword evidence="2 4" id="KW-0648">Protein biosynthesis</keyword>
<keyword evidence="3 4" id="KW-0456">Lyase</keyword>
<dbReference type="InterPro" id="IPR007214">
    <property type="entry name" value="YbaK/aa-tRNA-synth-assoc-dom"/>
</dbReference>
<evidence type="ECO:0000259" key="5">
    <source>
        <dbReference type="Pfam" id="PF04073"/>
    </source>
</evidence>
<dbReference type="Proteomes" id="UP000245959">
    <property type="component" value="Unassembled WGS sequence"/>
</dbReference>
<evidence type="ECO:0000313" key="7">
    <source>
        <dbReference type="EMBL" id="PVY37176.1"/>
    </source>
</evidence>
<dbReference type="CDD" id="cd00002">
    <property type="entry name" value="YbaK_deacylase"/>
    <property type="match status" value="1"/>
</dbReference>
<evidence type="ECO:0000256" key="1">
    <source>
        <dbReference type="ARBA" id="ARBA00009798"/>
    </source>
</evidence>
<dbReference type="EC" id="4.2.-.-" evidence="4"/>
<feature type="domain" description="YbaK/aminoacyl-tRNA synthetase-associated" evidence="5">
    <location>
        <begin position="38"/>
        <end position="150"/>
    </location>
</feature>
<evidence type="ECO:0000256" key="2">
    <source>
        <dbReference type="ARBA" id="ARBA00022917"/>
    </source>
</evidence>
<dbReference type="GO" id="GO:0006412">
    <property type="term" value="P:translation"/>
    <property type="evidence" value="ECO:0007669"/>
    <property type="project" value="UniProtKB-KW"/>
</dbReference>
<organism evidence="7 8">
    <name type="scientific">Victivallis vadensis</name>
    <dbReference type="NCBI Taxonomy" id="172901"/>
    <lineage>
        <taxon>Bacteria</taxon>
        <taxon>Pseudomonadati</taxon>
        <taxon>Lentisphaerota</taxon>
        <taxon>Lentisphaeria</taxon>
        <taxon>Victivallales</taxon>
        <taxon>Victivallaceae</taxon>
        <taxon>Victivallis</taxon>
    </lineage>
</organism>
<dbReference type="Proteomes" id="UP000576225">
    <property type="component" value="Unassembled WGS sequence"/>
</dbReference>
<sequence>MAKNDKTNVMRILDQAKIPYSHYTYEHREGEAVDGLTVAASMNQPPERVFKTLVTRGAGRDFFVFVIPVACELDLKAAAHAVGEKSVEMIHVAEINKVTGYIRGGCSPIGMKKQFRTVVDRSALEQRTIIFSAGRIGFQVEVAPADLEKLIRCSFAGIVRRDS</sequence>
<evidence type="ECO:0000256" key="3">
    <source>
        <dbReference type="ARBA" id="ARBA00023239"/>
    </source>
</evidence>
<evidence type="ECO:0000256" key="4">
    <source>
        <dbReference type="PIRNR" id="PIRNR006181"/>
    </source>
</evidence>
<dbReference type="Pfam" id="PF04073">
    <property type="entry name" value="tRNA_edit"/>
    <property type="match status" value="1"/>
</dbReference>